<feature type="domain" description="Sulfotransferase" evidence="3">
    <location>
        <begin position="2"/>
        <end position="218"/>
    </location>
</feature>
<organism evidence="4 5">
    <name type="scientific">Novosphingobium mangrovi</name>
    <name type="common">ex Hu et al. 2023</name>
    <dbReference type="NCBI Taxonomy" id="2930094"/>
    <lineage>
        <taxon>Bacteria</taxon>
        <taxon>Pseudomonadati</taxon>
        <taxon>Pseudomonadota</taxon>
        <taxon>Alphaproteobacteria</taxon>
        <taxon>Sphingomonadales</taxon>
        <taxon>Sphingomonadaceae</taxon>
        <taxon>Novosphingobium</taxon>
    </lineage>
</organism>
<dbReference type="Pfam" id="PF00685">
    <property type="entry name" value="Sulfotransfer_1"/>
    <property type="match status" value="1"/>
</dbReference>
<dbReference type="RefSeq" id="WP_243799308.1">
    <property type="nucleotide sequence ID" value="NZ_JALHAT010000012.1"/>
</dbReference>
<accession>A0ABT0AC95</accession>
<evidence type="ECO:0000259" key="3">
    <source>
        <dbReference type="Pfam" id="PF00685"/>
    </source>
</evidence>
<evidence type="ECO:0000313" key="4">
    <source>
        <dbReference type="EMBL" id="MCJ1960820.1"/>
    </source>
</evidence>
<proteinExistence type="predicted"/>
<gene>
    <name evidence="4" type="ORF">MTR65_09035</name>
</gene>
<sequence>MKDIFVVGAQKAGSTFLHNLLAENDFLAEPPVKEPHFFSSSLWPGQAWPSLFAHADASMRLDSSVSYLHIPSSASRIHADRGEGAYVFAVVRDPVERAVSAYFHSLKHGREVRRAKDVFAVSGTTYEQIRQEEEVRLEAAFARGACIMRETSATQHSDRVYHDPSFNYRYIANSFYADQLAPYLSMFPNLKVIDFKFLVRNPEVVVSRISDLLGRPLAPPARGGQDKNSTRVDRQIVMKRQYRNLSRASGHLRGGLTLLRNMPAILQLEFDARKIVRDVEAAPWAAPARASYEALLASNHML</sequence>
<dbReference type="Gene3D" id="3.40.50.300">
    <property type="entry name" value="P-loop containing nucleotide triphosphate hydrolases"/>
    <property type="match status" value="1"/>
</dbReference>
<dbReference type="InterPro" id="IPR000863">
    <property type="entry name" value="Sulfotransferase_dom"/>
</dbReference>
<protein>
    <submittedName>
        <fullName evidence="4">Sulfotransferase domain-containing protein</fullName>
    </submittedName>
</protein>
<dbReference type="PANTHER" id="PTHR10605">
    <property type="entry name" value="HEPARAN SULFATE SULFOTRANSFERASE"/>
    <property type="match status" value="1"/>
</dbReference>
<evidence type="ECO:0000256" key="2">
    <source>
        <dbReference type="ARBA" id="ARBA00023180"/>
    </source>
</evidence>
<dbReference type="SUPFAM" id="SSF52540">
    <property type="entry name" value="P-loop containing nucleoside triphosphate hydrolases"/>
    <property type="match status" value="1"/>
</dbReference>
<dbReference type="Proteomes" id="UP001162802">
    <property type="component" value="Unassembled WGS sequence"/>
</dbReference>
<name>A0ABT0AC95_9SPHN</name>
<keyword evidence="2" id="KW-0325">Glycoprotein</keyword>
<keyword evidence="1" id="KW-0808">Transferase</keyword>
<evidence type="ECO:0000313" key="5">
    <source>
        <dbReference type="Proteomes" id="UP001162802"/>
    </source>
</evidence>
<reference evidence="4" key="1">
    <citation type="submission" date="2022-03" db="EMBL/GenBank/DDBJ databases">
        <title>Identification of a novel bacterium isolated from mangrove sediments.</title>
        <authorList>
            <person name="Pan X."/>
        </authorList>
    </citation>
    <scope>NUCLEOTIDE SEQUENCE</scope>
    <source>
        <strain evidence="4">B2637</strain>
    </source>
</reference>
<dbReference type="InterPro" id="IPR037359">
    <property type="entry name" value="NST/OST"/>
</dbReference>
<dbReference type="InterPro" id="IPR027417">
    <property type="entry name" value="P-loop_NTPase"/>
</dbReference>
<comment type="caution">
    <text evidence="4">The sequence shown here is derived from an EMBL/GenBank/DDBJ whole genome shotgun (WGS) entry which is preliminary data.</text>
</comment>
<keyword evidence="5" id="KW-1185">Reference proteome</keyword>
<evidence type="ECO:0000256" key="1">
    <source>
        <dbReference type="ARBA" id="ARBA00022679"/>
    </source>
</evidence>
<dbReference type="EMBL" id="JALHAT010000012">
    <property type="protein sequence ID" value="MCJ1960820.1"/>
    <property type="molecule type" value="Genomic_DNA"/>
</dbReference>
<dbReference type="PANTHER" id="PTHR10605:SF56">
    <property type="entry name" value="BIFUNCTIONAL HEPARAN SULFATE N-DEACETYLASE_N-SULFOTRANSFERASE"/>
    <property type="match status" value="1"/>
</dbReference>